<evidence type="ECO:0000313" key="2">
    <source>
        <dbReference type="Proteomes" id="UP000198304"/>
    </source>
</evidence>
<reference evidence="1 2" key="1">
    <citation type="submission" date="2017-06" db="EMBL/GenBank/DDBJ databases">
        <authorList>
            <person name="Kim H.J."/>
            <person name="Triplett B.A."/>
        </authorList>
    </citation>
    <scope>NUCLEOTIDE SEQUENCE [LARGE SCALE GENOMIC DNA]</scope>
    <source>
        <strain evidence="1 2">SCA</strain>
    </source>
</reference>
<protein>
    <submittedName>
        <fullName evidence="1">Uncharacterized protein</fullName>
    </submittedName>
</protein>
<proteinExistence type="predicted"/>
<sequence length="74" mass="8749">MLEFTKGYSIKEIGNLKDFITVTYILIDNIYQKVAPIHIKKRRNFKDFILIAGDFPYTIIKERASSLFLFYVLL</sequence>
<gene>
    <name evidence="1" type="ORF">SAMN05446037_1008148</name>
</gene>
<dbReference type="Proteomes" id="UP000198304">
    <property type="component" value="Unassembled WGS sequence"/>
</dbReference>
<evidence type="ECO:0000313" key="1">
    <source>
        <dbReference type="EMBL" id="SNS36141.1"/>
    </source>
</evidence>
<dbReference type="AlphaFoldDB" id="A0A239DVN5"/>
<name>A0A239DVN5_9FIRM</name>
<dbReference type="RefSeq" id="WP_089282819.1">
    <property type="nucleotide sequence ID" value="NZ_FZOJ01000008.1"/>
</dbReference>
<keyword evidence="2" id="KW-1185">Reference proteome</keyword>
<organism evidence="1 2">
    <name type="scientific">Anaerovirgula multivorans</name>
    <dbReference type="NCBI Taxonomy" id="312168"/>
    <lineage>
        <taxon>Bacteria</taxon>
        <taxon>Bacillati</taxon>
        <taxon>Bacillota</taxon>
        <taxon>Clostridia</taxon>
        <taxon>Peptostreptococcales</taxon>
        <taxon>Natronincolaceae</taxon>
        <taxon>Anaerovirgula</taxon>
    </lineage>
</organism>
<dbReference type="EMBL" id="FZOJ01000008">
    <property type="protein sequence ID" value="SNS36141.1"/>
    <property type="molecule type" value="Genomic_DNA"/>
</dbReference>
<accession>A0A239DVN5</accession>